<keyword evidence="2" id="KW-0812">Transmembrane</keyword>
<evidence type="ECO:0000313" key="5">
    <source>
        <dbReference type="EMBL" id="BCR04188.1"/>
    </source>
</evidence>
<dbReference type="Gene3D" id="6.10.340.10">
    <property type="match status" value="1"/>
</dbReference>
<organism evidence="5 6">
    <name type="scientific">Desulfuromonas versatilis</name>
    <dbReference type="NCBI Taxonomy" id="2802975"/>
    <lineage>
        <taxon>Bacteria</taxon>
        <taxon>Pseudomonadati</taxon>
        <taxon>Thermodesulfobacteriota</taxon>
        <taxon>Desulfuromonadia</taxon>
        <taxon>Desulfuromonadales</taxon>
        <taxon>Desulfuromonadaceae</taxon>
        <taxon>Desulfuromonas</taxon>
    </lineage>
</organism>
<dbReference type="PANTHER" id="PTHR45138">
    <property type="entry name" value="REGULATORY COMPONENTS OF SENSORY TRANSDUCTION SYSTEM"/>
    <property type="match status" value="1"/>
</dbReference>
<evidence type="ECO:0000313" key="6">
    <source>
        <dbReference type="Proteomes" id="UP001319827"/>
    </source>
</evidence>
<feature type="transmembrane region" description="Helical" evidence="2">
    <location>
        <begin position="14"/>
        <end position="35"/>
    </location>
</feature>
<dbReference type="CDD" id="cd06225">
    <property type="entry name" value="HAMP"/>
    <property type="match status" value="1"/>
</dbReference>
<feature type="domain" description="GGDEF" evidence="4">
    <location>
        <begin position="286"/>
        <end position="441"/>
    </location>
</feature>
<dbReference type="InterPro" id="IPR000160">
    <property type="entry name" value="GGDEF_dom"/>
</dbReference>
<gene>
    <name evidence="5" type="ORF">DESUT3_12570</name>
</gene>
<dbReference type="SMART" id="SM00267">
    <property type="entry name" value="GGDEF"/>
    <property type="match status" value="1"/>
</dbReference>
<dbReference type="CDD" id="cd01949">
    <property type="entry name" value="GGDEF"/>
    <property type="match status" value="1"/>
</dbReference>
<feature type="domain" description="HAMP" evidence="3">
    <location>
        <begin position="205"/>
        <end position="257"/>
    </location>
</feature>
<dbReference type="InterPro" id="IPR050469">
    <property type="entry name" value="Diguanylate_Cyclase"/>
</dbReference>
<protein>
    <recommendedName>
        <fullName evidence="1">diguanylate cyclase</fullName>
        <ecNumber evidence="1">2.7.7.65</ecNumber>
    </recommendedName>
</protein>
<reference evidence="5 6" key="2">
    <citation type="journal article" date="2021" name="Int. J. Syst. Evol. Microbiol.">
        <title>Isolation and Polyphasic Characterization of Desulfuromonas versatilis sp. Nov., an Electrogenic Bacteria Capable of Versatile Metabolism Isolated from a Graphene Oxide-Reducing Enrichment Culture.</title>
        <authorList>
            <person name="Xie L."/>
            <person name="Yoshida N."/>
            <person name="Ishii S."/>
            <person name="Meng L."/>
        </authorList>
    </citation>
    <scope>NUCLEOTIDE SEQUENCE [LARGE SCALE GENOMIC DNA]</scope>
    <source>
        <strain evidence="5 6">NIT-T3</strain>
    </source>
</reference>
<dbReference type="Pfam" id="PF00990">
    <property type="entry name" value="GGDEF"/>
    <property type="match status" value="1"/>
</dbReference>
<evidence type="ECO:0000259" key="3">
    <source>
        <dbReference type="PROSITE" id="PS50885"/>
    </source>
</evidence>
<dbReference type="RefSeq" id="WP_221251602.1">
    <property type="nucleotide sequence ID" value="NZ_AP024355.1"/>
</dbReference>
<dbReference type="EMBL" id="AP024355">
    <property type="protein sequence ID" value="BCR04188.1"/>
    <property type="molecule type" value="Genomic_DNA"/>
</dbReference>
<sequence>MGRPSRLTVTHKIALSYLLLALFGALAILYALACLGEQTDRTEALVAGDFAALGIARDLRQNLLSQERVERQFLLLKDPALRELLVRRGEEFADNWDRLSRLPLQGGLPDSLHLAVTEYRLILDGELAAPKQPPPGNSEAGKSALIASIDGLIGALDTFLAERGAHIDQSLQELTRRSAEAFHRAIFFALLGLALGTPVALSVIFYIHRSVSGLISATREIAAGSFDYQIGNSSRDEFGQLARAFGEMGIKLRELDQLHLDANPLTRLPGNLAIDQEMSRRLGAGSPFAQVYIDLDNFKAYNDRYGYQAGSDVINRVGRMINSLVKEIGAPDDLVGHVGGDDYVVITTTERAEMLAPGLVEAFDRLAPEFYSAEDRQAGSFVAHDRYGVERQFPLMTISVAVVCTDNLSHPSPEAISRESAKLKKYLKDKPGSNFLFDRRDKR</sequence>
<dbReference type="InterPro" id="IPR029787">
    <property type="entry name" value="Nucleotide_cyclase"/>
</dbReference>
<dbReference type="Gene3D" id="3.30.70.270">
    <property type="match status" value="1"/>
</dbReference>
<evidence type="ECO:0000256" key="1">
    <source>
        <dbReference type="ARBA" id="ARBA00012528"/>
    </source>
</evidence>
<dbReference type="PROSITE" id="PS50887">
    <property type="entry name" value="GGDEF"/>
    <property type="match status" value="1"/>
</dbReference>
<dbReference type="EC" id="2.7.7.65" evidence="1"/>
<dbReference type="SUPFAM" id="SSF55073">
    <property type="entry name" value="Nucleotide cyclase"/>
    <property type="match status" value="1"/>
</dbReference>
<accession>A0ABM8HU13</accession>
<dbReference type="InterPro" id="IPR003660">
    <property type="entry name" value="HAMP_dom"/>
</dbReference>
<name>A0ABM8HU13_9BACT</name>
<dbReference type="NCBIfam" id="TIGR00254">
    <property type="entry name" value="GGDEF"/>
    <property type="match status" value="1"/>
</dbReference>
<dbReference type="PANTHER" id="PTHR45138:SF25">
    <property type="entry name" value="GGDEF DOMAIN PROTEIN"/>
    <property type="match status" value="1"/>
</dbReference>
<evidence type="ECO:0000256" key="2">
    <source>
        <dbReference type="SAM" id="Phobius"/>
    </source>
</evidence>
<feature type="transmembrane region" description="Helical" evidence="2">
    <location>
        <begin position="185"/>
        <end position="207"/>
    </location>
</feature>
<keyword evidence="2" id="KW-1133">Transmembrane helix</keyword>
<dbReference type="SUPFAM" id="SSF158472">
    <property type="entry name" value="HAMP domain-like"/>
    <property type="match status" value="1"/>
</dbReference>
<dbReference type="Pfam" id="PF00672">
    <property type="entry name" value="HAMP"/>
    <property type="match status" value="1"/>
</dbReference>
<keyword evidence="2" id="KW-0472">Membrane</keyword>
<dbReference type="PROSITE" id="PS50885">
    <property type="entry name" value="HAMP"/>
    <property type="match status" value="1"/>
</dbReference>
<dbReference type="Proteomes" id="UP001319827">
    <property type="component" value="Chromosome"/>
</dbReference>
<proteinExistence type="predicted"/>
<dbReference type="SMART" id="SM00304">
    <property type="entry name" value="HAMP"/>
    <property type="match status" value="1"/>
</dbReference>
<reference evidence="5 6" key="1">
    <citation type="journal article" date="2016" name="C (Basel)">
        <title>Selective Growth of and Electricity Production by Marine Exoelectrogenic Bacteria in Self-Aggregated Hydrogel of Microbially Reduced Graphene Oxide.</title>
        <authorList>
            <person name="Yoshida N."/>
            <person name="Goto Y."/>
            <person name="Miyata Y."/>
        </authorList>
    </citation>
    <scope>NUCLEOTIDE SEQUENCE [LARGE SCALE GENOMIC DNA]</scope>
    <source>
        <strain evidence="5 6">NIT-T3</strain>
    </source>
</reference>
<keyword evidence="6" id="KW-1185">Reference proteome</keyword>
<evidence type="ECO:0000259" key="4">
    <source>
        <dbReference type="PROSITE" id="PS50887"/>
    </source>
</evidence>
<dbReference type="InterPro" id="IPR043128">
    <property type="entry name" value="Rev_trsase/Diguanyl_cyclase"/>
</dbReference>